<gene>
    <name evidence="2" type="ORF">Cvel_15523</name>
</gene>
<dbReference type="EMBL" id="CDMZ01000169">
    <property type="protein sequence ID" value="CEM08262.1"/>
    <property type="molecule type" value="Genomic_DNA"/>
</dbReference>
<feature type="chain" id="PRO_5005188416" evidence="1">
    <location>
        <begin position="21"/>
        <end position="195"/>
    </location>
</feature>
<organism evidence="2">
    <name type="scientific">Chromera velia CCMP2878</name>
    <dbReference type="NCBI Taxonomy" id="1169474"/>
    <lineage>
        <taxon>Eukaryota</taxon>
        <taxon>Sar</taxon>
        <taxon>Alveolata</taxon>
        <taxon>Colpodellida</taxon>
        <taxon>Chromeraceae</taxon>
        <taxon>Chromera</taxon>
    </lineage>
</organism>
<accession>A0A0G4F7H0</accession>
<dbReference type="AlphaFoldDB" id="A0A0G4F7H0"/>
<protein>
    <submittedName>
        <fullName evidence="2">Uncharacterized protein</fullName>
    </submittedName>
</protein>
<sequence>MRSLSLSVLFLFLVAPVVRAAKWENVLGQPLGVCDRSKAHDPNPNFAATGYERNNQCTSNAPDAGSHYVCVDLPAGQQDSEKDPAWSNFWTETGQASDKADAQQSFPKPGPWCICMWAFADMLSQHPNFKSLLDCPAVNKWVVERYDSNNSRECKALVAVCDQCGVGGSSVPEALSSKCKEAKSKCGGSFLSSFS</sequence>
<evidence type="ECO:0000313" key="2">
    <source>
        <dbReference type="EMBL" id="CEM08262.1"/>
    </source>
</evidence>
<feature type="signal peptide" evidence="1">
    <location>
        <begin position="1"/>
        <end position="20"/>
    </location>
</feature>
<name>A0A0G4F7H0_9ALVE</name>
<reference evidence="2" key="1">
    <citation type="submission" date="2014-11" db="EMBL/GenBank/DDBJ databases">
        <authorList>
            <person name="Otto D Thomas"/>
            <person name="Naeem Raeece"/>
        </authorList>
    </citation>
    <scope>NUCLEOTIDE SEQUENCE</scope>
</reference>
<evidence type="ECO:0000256" key="1">
    <source>
        <dbReference type="SAM" id="SignalP"/>
    </source>
</evidence>
<proteinExistence type="predicted"/>
<keyword evidence="1" id="KW-0732">Signal</keyword>
<dbReference type="VEuPathDB" id="CryptoDB:Cvel_15523"/>
<dbReference type="Gene3D" id="3.30.56.110">
    <property type="entry name" value="Protein of unknown function DUF2237"/>
    <property type="match status" value="1"/>
</dbReference>